<keyword evidence="3" id="KW-0159">Chromosome partition</keyword>
<gene>
    <name evidence="6" type="primary">scpB</name>
    <name evidence="6" type="ORF">GCM10023167_24520</name>
</gene>
<dbReference type="Gene3D" id="1.10.10.10">
    <property type="entry name" value="Winged helix-like DNA-binding domain superfamily/Winged helix DNA-binding domain"/>
    <property type="match status" value="2"/>
</dbReference>
<name>A0ABP8JQQ7_9MICO</name>
<sequence length="212" mass="22078">MTDTGSEADRTGEGTAVEGAGTAPGGEAAVDAALLTALEAVLMVVDEPLEPVQIAEALGTTPDEALAALTELAADYDGRRGSRRRGFELRRAAGGWRIYSRADHHGTVADFITAGQSAKLSQAALETLAVIAYRQPVTRARISAIRGVNVDGVVRTLLMRGLIVESGADATSGAVQFVTSRVFLESMGLESLDELPDIAPYLPAGDDVPTVD</sequence>
<dbReference type="NCBIfam" id="TIGR00281">
    <property type="entry name" value="SMC-Scp complex subunit ScpB"/>
    <property type="match status" value="1"/>
</dbReference>
<feature type="compositionally biased region" description="Low complexity" evidence="5">
    <location>
        <begin position="13"/>
        <end position="24"/>
    </location>
</feature>
<dbReference type="SUPFAM" id="SSF46785">
    <property type="entry name" value="Winged helix' DNA-binding domain"/>
    <property type="match status" value="2"/>
</dbReference>
<evidence type="ECO:0000256" key="5">
    <source>
        <dbReference type="SAM" id="MobiDB-lite"/>
    </source>
</evidence>
<dbReference type="Proteomes" id="UP001500642">
    <property type="component" value="Unassembled WGS sequence"/>
</dbReference>
<evidence type="ECO:0000256" key="2">
    <source>
        <dbReference type="ARBA" id="ARBA00022618"/>
    </source>
</evidence>
<protein>
    <submittedName>
        <fullName evidence="6">SMC-Scp complex subunit ScpB</fullName>
    </submittedName>
</protein>
<dbReference type="PANTHER" id="PTHR34298">
    <property type="entry name" value="SEGREGATION AND CONDENSATION PROTEIN B"/>
    <property type="match status" value="1"/>
</dbReference>
<dbReference type="InterPro" id="IPR036390">
    <property type="entry name" value="WH_DNA-bd_sf"/>
</dbReference>
<evidence type="ECO:0000256" key="4">
    <source>
        <dbReference type="ARBA" id="ARBA00023306"/>
    </source>
</evidence>
<reference evidence="7" key="1">
    <citation type="journal article" date="2019" name="Int. J. Syst. Evol. Microbiol.">
        <title>The Global Catalogue of Microorganisms (GCM) 10K type strain sequencing project: providing services to taxonomists for standard genome sequencing and annotation.</title>
        <authorList>
            <consortium name="The Broad Institute Genomics Platform"/>
            <consortium name="The Broad Institute Genome Sequencing Center for Infectious Disease"/>
            <person name="Wu L."/>
            <person name="Ma J."/>
        </authorList>
    </citation>
    <scope>NUCLEOTIDE SEQUENCE [LARGE SCALE GENOMIC DNA]</scope>
    <source>
        <strain evidence="7">JCM 17808</strain>
    </source>
</reference>
<keyword evidence="7" id="KW-1185">Reference proteome</keyword>
<proteinExistence type="predicted"/>
<accession>A0ABP8JQQ7</accession>
<evidence type="ECO:0000256" key="1">
    <source>
        <dbReference type="ARBA" id="ARBA00022490"/>
    </source>
</evidence>
<dbReference type="Pfam" id="PF04079">
    <property type="entry name" value="SMC_ScpB"/>
    <property type="match status" value="1"/>
</dbReference>
<dbReference type="EMBL" id="BAABGL010000034">
    <property type="protein sequence ID" value="GAA4394767.1"/>
    <property type="molecule type" value="Genomic_DNA"/>
</dbReference>
<keyword evidence="4" id="KW-0131">Cell cycle</keyword>
<keyword evidence="2" id="KW-0132">Cell division</keyword>
<dbReference type="InterPro" id="IPR005234">
    <property type="entry name" value="ScpB_csome_segregation"/>
</dbReference>
<comment type="caution">
    <text evidence="6">The sequence shown here is derived from an EMBL/GenBank/DDBJ whole genome shotgun (WGS) entry which is preliminary data.</text>
</comment>
<dbReference type="InterPro" id="IPR036388">
    <property type="entry name" value="WH-like_DNA-bd_sf"/>
</dbReference>
<evidence type="ECO:0000313" key="7">
    <source>
        <dbReference type="Proteomes" id="UP001500642"/>
    </source>
</evidence>
<evidence type="ECO:0000313" key="6">
    <source>
        <dbReference type="EMBL" id="GAA4394767.1"/>
    </source>
</evidence>
<dbReference type="PANTHER" id="PTHR34298:SF2">
    <property type="entry name" value="SEGREGATION AND CONDENSATION PROTEIN B"/>
    <property type="match status" value="1"/>
</dbReference>
<dbReference type="RefSeq" id="WP_345032480.1">
    <property type="nucleotide sequence ID" value="NZ_BAABGL010000034.1"/>
</dbReference>
<organism evidence="6 7">
    <name type="scientific">Brevibacterium pityocampae</name>
    <dbReference type="NCBI Taxonomy" id="506594"/>
    <lineage>
        <taxon>Bacteria</taxon>
        <taxon>Bacillati</taxon>
        <taxon>Actinomycetota</taxon>
        <taxon>Actinomycetes</taxon>
        <taxon>Micrococcales</taxon>
        <taxon>Brevibacteriaceae</taxon>
        <taxon>Brevibacterium</taxon>
    </lineage>
</organism>
<evidence type="ECO:0000256" key="3">
    <source>
        <dbReference type="ARBA" id="ARBA00022829"/>
    </source>
</evidence>
<feature type="region of interest" description="Disordered" evidence="5">
    <location>
        <begin position="1"/>
        <end position="24"/>
    </location>
</feature>
<keyword evidence="1" id="KW-0963">Cytoplasm</keyword>